<comment type="caution">
    <text evidence="1">The sequence shown here is derived from an EMBL/GenBank/DDBJ whole genome shotgun (WGS) entry which is preliminary data.</text>
</comment>
<proteinExistence type="predicted"/>
<accession>A0A5R8YIN1</accession>
<evidence type="ECO:0000313" key="2">
    <source>
        <dbReference type="Proteomes" id="UP000309033"/>
    </source>
</evidence>
<dbReference type="AlphaFoldDB" id="A0A5R8YIN1"/>
<gene>
    <name evidence="1" type="ORF">FED44_32375</name>
</gene>
<evidence type="ECO:0000313" key="1">
    <source>
        <dbReference type="EMBL" id="TLP52405.1"/>
    </source>
</evidence>
<reference evidence="1" key="1">
    <citation type="submission" date="2019-05" db="EMBL/GenBank/DDBJ databases">
        <title>Isolation, diversity and antifungal activity of Actinobacteria from wheat.</title>
        <authorList>
            <person name="Yu B."/>
        </authorList>
    </citation>
    <scope>NUCLEOTIDE SEQUENCE [LARGE SCALE GENOMIC DNA]</scope>
    <source>
        <strain evidence="1">NEAU-HEGS1-5</strain>
    </source>
</reference>
<dbReference type="Proteomes" id="UP000309033">
    <property type="component" value="Unassembled WGS sequence"/>
</dbReference>
<name>A0A5R8YIN1_9ACTN</name>
<organism evidence="1 2">
    <name type="scientific">Microbispora triticiradicis</name>
    <dbReference type="NCBI Taxonomy" id="2200763"/>
    <lineage>
        <taxon>Bacteria</taxon>
        <taxon>Bacillati</taxon>
        <taxon>Actinomycetota</taxon>
        <taxon>Actinomycetes</taxon>
        <taxon>Streptosporangiales</taxon>
        <taxon>Streptosporangiaceae</taxon>
        <taxon>Microbispora</taxon>
    </lineage>
</organism>
<dbReference type="EMBL" id="VANP01000019">
    <property type="protein sequence ID" value="TLP52405.1"/>
    <property type="molecule type" value="Genomic_DNA"/>
</dbReference>
<dbReference type="OrthoDB" id="4178897at2"/>
<protein>
    <submittedName>
        <fullName evidence="1">Uncharacterized protein</fullName>
    </submittedName>
</protein>
<keyword evidence="2" id="KW-1185">Reference proteome</keyword>
<sequence>MLATALSIAALILSAVTFMLGYRASRATERRSRMPVLVFVYDNEDGWTLRNVGNGPALNIEVAQKVVTGERPGYWAHPVRIPPLGRDGKIALSWLAHDNLHGLGAVYEDFLGADEGTSGRVYTVTCGNDRNVVRPGRHLPRWAEKEITAKWRTLRPESTVGEEPSS</sequence>